<accession>A0A2S6N7H7</accession>
<keyword evidence="1" id="KW-0808">Transferase</keyword>
<evidence type="ECO:0000313" key="6">
    <source>
        <dbReference type="Proteomes" id="UP000239724"/>
    </source>
</evidence>
<dbReference type="SUPFAM" id="SSF53474">
    <property type="entry name" value="alpha/beta-Hydrolases"/>
    <property type="match status" value="1"/>
</dbReference>
<dbReference type="EMBL" id="NHRY01000209">
    <property type="protein sequence ID" value="PPQ30547.1"/>
    <property type="molecule type" value="Genomic_DNA"/>
</dbReference>
<protein>
    <recommendedName>
        <fullName evidence="7">Poly-beta-hydroxybutyrate polymerase</fullName>
    </recommendedName>
</protein>
<evidence type="ECO:0000256" key="2">
    <source>
        <dbReference type="ARBA" id="ARBA00023315"/>
    </source>
</evidence>
<dbReference type="Pfam" id="PF07167">
    <property type="entry name" value="PhaC_N"/>
    <property type="match status" value="1"/>
</dbReference>
<dbReference type="InterPro" id="IPR051321">
    <property type="entry name" value="PHA/PHB_synthase"/>
</dbReference>
<dbReference type="PANTHER" id="PTHR36837">
    <property type="entry name" value="POLY(3-HYDROXYALKANOATE) POLYMERASE SUBUNIT PHAC"/>
    <property type="match status" value="1"/>
</dbReference>
<keyword evidence="6" id="KW-1185">Reference proteome</keyword>
<evidence type="ECO:0000256" key="1">
    <source>
        <dbReference type="ARBA" id="ARBA00022679"/>
    </source>
</evidence>
<name>A0A2S6N7H7_RHOGL</name>
<evidence type="ECO:0000259" key="4">
    <source>
        <dbReference type="Pfam" id="PF12551"/>
    </source>
</evidence>
<feature type="domain" description="Poly-beta-hydroxybutyrate polymerase N-terminal" evidence="3">
    <location>
        <begin position="102"/>
        <end position="254"/>
    </location>
</feature>
<comment type="caution">
    <text evidence="5">The sequence shown here is derived from an EMBL/GenBank/DDBJ whole genome shotgun (WGS) entry which is preliminary data.</text>
</comment>
<dbReference type="GO" id="GO:0016746">
    <property type="term" value="F:acyltransferase activity"/>
    <property type="evidence" value="ECO:0007669"/>
    <property type="project" value="UniProtKB-KW"/>
</dbReference>
<dbReference type="Proteomes" id="UP000239724">
    <property type="component" value="Unassembled WGS sequence"/>
</dbReference>
<proteinExistence type="predicted"/>
<evidence type="ECO:0000259" key="3">
    <source>
        <dbReference type="Pfam" id="PF07167"/>
    </source>
</evidence>
<evidence type="ECO:0000313" key="5">
    <source>
        <dbReference type="EMBL" id="PPQ30547.1"/>
    </source>
</evidence>
<dbReference type="GO" id="GO:0042619">
    <property type="term" value="P:poly-hydroxybutyrate biosynthetic process"/>
    <property type="evidence" value="ECO:0007669"/>
    <property type="project" value="InterPro"/>
</dbReference>
<dbReference type="InterPro" id="IPR022211">
    <property type="entry name" value="PHBC_N"/>
</dbReference>
<dbReference type="Pfam" id="PF12551">
    <property type="entry name" value="PHBC_N"/>
    <property type="match status" value="1"/>
</dbReference>
<dbReference type="OrthoDB" id="7208816at2"/>
<evidence type="ECO:0008006" key="7">
    <source>
        <dbReference type="Google" id="ProtNLM"/>
    </source>
</evidence>
<keyword evidence="2" id="KW-0012">Acyltransferase</keyword>
<dbReference type="InterPro" id="IPR010941">
    <property type="entry name" value="PhaC_N"/>
</dbReference>
<dbReference type="InterPro" id="IPR029058">
    <property type="entry name" value="AB_hydrolase_fold"/>
</dbReference>
<dbReference type="RefSeq" id="WP_104520403.1">
    <property type="nucleotide sequence ID" value="NZ_NHRY01000209.1"/>
</dbReference>
<organism evidence="5 6">
    <name type="scientific">Rhodopila globiformis</name>
    <name type="common">Rhodopseudomonas globiformis</name>
    <dbReference type="NCBI Taxonomy" id="1071"/>
    <lineage>
        <taxon>Bacteria</taxon>
        <taxon>Pseudomonadati</taxon>
        <taxon>Pseudomonadota</taxon>
        <taxon>Alphaproteobacteria</taxon>
        <taxon>Acetobacterales</taxon>
        <taxon>Acetobacteraceae</taxon>
        <taxon>Rhodopila</taxon>
    </lineage>
</organism>
<gene>
    <name evidence="5" type="ORF">CCS01_19040</name>
</gene>
<feature type="domain" description="Poly-beta-hydroxybutyrate polymerase N-terminal" evidence="4">
    <location>
        <begin position="20"/>
        <end position="61"/>
    </location>
</feature>
<dbReference type="AlphaFoldDB" id="A0A2S6N7H7"/>
<sequence>MPFDQTSLTPVRQGTETLTPFAAYDEAVQGTVAELTGGRSPVAAMEAWLDWASHLAMSPGKQVDLCLRAAAAGARLATPPADSGTALSGTALSGTALSGTWLYDWLMRAHDASRDWWHDATTGVRGMAARHEQVLGARINEAFQAASPANALLANPALQRATLERGGLNLLEGAKNFAADHFGPKQPASDTYVVGETIAITPGKVIFRNRLIELIQYQPTTSTVHPEPVLIVPAWIMKYYILDLRPQNSLIRFLVEQGHTVFSISWVNPTADDQDVCMDDYRREGVMAAVDVISQHLPGRRIHAAGYCLGGTMLSIAAAAMARDGDDRLASMTLFAAQTDFTEPGELKLFISDTELSWLDSLMARHGGLDGERMGAAFQLLHADELIWKPFVSRYVLGETAPLNDLMAWNADQTRMPRRMHSEYLRSMFLRNDLAAGRFKVGDRPIALRDIRVPVFALGTGKDHVAPWRSVYKISLLARSDITFVLASGGHNAGVVSEPGHKGRSYRVLTMRATDAYTDPDAYLERAAAHEGSWWPEWQRWMAERSNERVPAPPMPPALCDAPGTYVLAA</sequence>
<dbReference type="Gene3D" id="3.40.50.1820">
    <property type="entry name" value="alpha/beta hydrolase"/>
    <property type="match status" value="1"/>
</dbReference>
<reference evidence="5 6" key="1">
    <citation type="journal article" date="2018" name="Arch. Microbiol.">
        <title>New insights into the metabolic potential of the phototrophic purple bacterium Rhodopila globiformis DSM 161(T) from its draft genome sequence and evidence for a vanadium-dependent nitrogenase.</title>
        <authorList>
            <person name="Imhoff J.F."/>
            <person name="Rahn T."/>
            <person name="Kunzel S."/>
            <person name="Neulinger S.C."/>
        </authorList>
    </citation>
    <scope>NUCLEOTIDE SEQUENCE [LARGE SCALE GENOMIC DNA]</scope>
    <source>
        <strain evidence="5 6">DSM 161</strain>
    </source>
</reference>
<dbReference type="PANTHER" id="PTHR36837:SF5">
    <property type="entry name" value="POLY-3-HYDROXYBUTYRATE SYNTHASE"/>
    <property type="match status" value="1"/>
</dbReference>